<evidence type="ECO:0000313" key="2">
    <source>
        <dbReference type="EMBL" id="QDU57282.1"/>
    </source>
</evidence>
<protein>
    <submittedName>
        <fullName evidence="2">ABC transporter, phosphonate, periplasmic substrate-binding protein</fullName>
    </submittedName>
</protein>
<keyword evidence="1" id="KW-0472">Membrane</keyword>
<sequence>MKISANRTLRFALVWGFVLLVITSAVVGLMRRDRLPSTIRVATGEEHGLYHQVWLAIKPLLEEELGREVELRTTTGSVVNRQLLAAGEVDIAMMQGDQLLGGQLEHDATLEIVAPLYPEPLLVVAPRGTPIESIRQLEGSPVYLGPANSGSRLSAQELFSHFHVHVVEPIDDTPHDSFLSPLESGVVDAAIVVTGLQNRDVNSLLDSGKFDLVSIPESQGYADRSIQWQSYTIPTGYFSGAPTTPAQPVETLATAGLVVVTDKASNTLVNAMLEVFYEHGLRTKFANLIPRSQALDWCPIEPHEVSRGYFNPVDRLSSIAAMMESMAATKELLFALGAGLFLLWRRTERIRKRDHNKKLQAEKDRLDLLLQKTLDIERAQMRTTDPKQLRKMLDEVTNIKLRALQELTDEELYADQAFSIFLMQCSNLISKIQLKIISLTGSNGDLASIDPIG</sequence>
<evidence type="ECO:0000313" key="3">
    <source>
        <dbReference type="Proteomes" id="UP000315750"/>
    </source>
</evidence>
<proteinExistence type="predicted"/>
<dbReference type="InterPro" id="IPR011852">
    <property type="entry name" value="TRAP_TAXI"/>
</dbReference>
<dbReference type="SUPFAM" id="SSF53850">
    <property type="entry name" value="Periplasmic binding protein-like II"/>
    <property type="match status" value="1"/>
</dbReference>
<reference evidence="2 3" key="1">
    <citation type="submission" date="2019-02" db="EMBL/GenBank/DDBJ databases">
        <title>Deep-cultivation of Planctomycetes and their phenomic and genomic characterization uncovers novel biology.</title>
        <authorList>
            <person name="Wiegand S."/>
            <person name="Jogler M."/>
            <person name="Boedeker C."/>
            <person name="Pinto D."/>
            <person name="Vollmers J."/>
            <person name="Rivas-Marin E."/>
            <person name="Kohn T."/>
            <person name="Peeters S.H."/>
            <person name="Heuer A."/>
            <person name="Rast P."/>
            <person name="Oberbeckmann S."/>
            <person name="Bunk B."/>
            <person name="Jeske O."/>
            <person name="Meyerdierks A."/>
            <person name="Storesund J.E."/>
            <person name="Kallscheuer N."/>
            <person name="Luecker S."/>
            <person name="Lage O.M."/>
            <person name="Pohl T."/>
            <person name="Merkel B.J."/>
            <person name="Hornburger P."/>
            <person name="Mueller R.-W."/>
            <person name="Bruemmer F."/>
            <person name="Labrenz M."/>
            <person name="Spormann A.M."/>
            <person name="Op den Camp H."/>
            <person name="Overmann J."/>
            <person name="Amann R."/>
            <person name="Jetten M.S.M."/>
            <person name="Mascher T."/>
            <person name="Medema M.H."/>
            <person name="Devos D.P."/>
            <person name="Kaster A.-K."/>
            <person name="Ovreas L."/>
            <person name="Rohde M."/>
            <person name="Galperin M.Y."/>
            <person name="Jogler C."/>
        </authorList>
    </citation>
    <scope>NUCLEOTIDE SEQUENCE [LARGE SCALE GENOMIC DNA]</scope>
    <source>
        <strain evidence="2 3">Pan181</strain>
    </source>
</reference>
<keyword evidence="1" id="KW-0812">Transmembrane</keyword>
<dbReference type="NCBIfam" id="TIGR02122">
    <property type="entry name" value="TRAP_TAXI"/>
    <property type="match status" value="1"/>
</dbReference>
<dbReference type="Pfam" id="PF16868">
    <property type="entry name" value="NMT1_3"/>
    <property type="match status" value="1"/>
</dbReference>
<keyword evidence="3" id="KW-1185">Reference proteome</keyword>
<evidence type="ECO:0000256" key="1">
    <source>
        <dbReference type="SAM" id="Phobius"/>
    </source>
</evidence>
<dbReference type="Proteomes" id="UP000315750">
    <property type="component" value="Chromosome"/>
</dbReference>
<organism evidence="2 3">
    <name type="scientific">Aeoliella mucimassa</name>
    <dbReference type="NCBI Taxonomy" id="2527972"/>
    <lineage>
        <taxon>Bacteria</taxon>
        <taxon>Pseudomonadati</taxon>
        <taxon>Planctomycetota</taxon>
        <taxon>Planctomycetia</taxon>
        <taxon>Pirellulales</taxon>
        <taxon>Lacipirellulaceae</taxon>
        <taxon>Aeoliella</taxon>
    </lineage>
</organism>
<dbReference type="EMBL" id="CP036278">
    <property type="protein sequence ID" value="QDU57282.1"/>
    <property type="molecule type" value="Genomic_DNA"/>
</dbReference>
<gene>
    <name evidence="2" type="ORF">Pan181_34970</name>
</gene>
<dbReference type="KEGG" id="amuc:Pan181_34970"/>
<keyword evidence="1" id="KW-1133">Transmembrane helix</keyword>
<dbReference type="RefSeq" id="WP_145248350.1">
    <property type="nucleotide sequence ID" value="NZ_CP036278.1"/>
</dbReference>
<dbReference type="PANTHER" id="PTHR42941:SF1">
    <property type="entry name" value="SLL1037 PROTEIN"/>
    <property type="match status" value="1"/>
</dbReference>
<feature type="transmembrane region" description="Helical" evidence="1">
    <location>
        <begin position="12"/>
        <end position="30"/>
    </location>
</feature>
<dbReference type="Gene3D" id="3.40.190.10">
    <property type="entry name" value="Periplasmic binding protein-like II"/>
    <property type="match status" value="2"/>
</dbReference>
<accession>A0A518ARD7</accession>
<dbReference type="PANTHER" id="PTHR42941">
    <property type="entry name" value="SLL1037 PROTEIN"/>
    <property type="match status" value="1"/>
</dbReference>
<name>A0A518ARD7_9BACT</name>
<dbReference type="AlphaFoldDB" id="A0A518ARD7"/>
<dbReference type="OrthoDB" id="246353at2"/>